<dbReference type="PROSITE" id="PS00723">
    <property type="entry name" value="POLYPRENYL_SYNTHASE_1"/>
    <property type="match status" value="1"/>
</dbReference>
<evidence type="ECO:0000313" key="8">
    <source>
        <dbReference type="Proteomes" id="UP000825729"/>
    </source>
</evidence>
<dbReference type="GO" id="GO:0046872">
    <property type="term" value="F:metal ion binding"/>
    <property type="evidence" value="ECO:0007669"/>
    <property type="project" value="UniProtKB-KW"/>
</dbReference>
<dbReference type="InterPro" id="IPR033749">
    <property type="entry name" value="Polyprenyl_synt_CS"/>
</dbReference>
<keyword evidence="4" id="KW-0460">Magnesium</keyword>
<dbReference type="InterPro" id="IPR000092">
    <property type="entry name" value="Polyprenyl_synt"/>
</dbReference>
<feature type="region of interest" description="Disordered" evidence="6">
    <location>
        <begin position="16"/>
        <end position="46"/>
    </location>
</feature>
<dbReference type="GO" id="GO:0004659">
    <property type="term" value="F:prenyltransferase activity"/>
    <property type="evidence" value="ECO:0007669"/>
    <property type="project" value="InterPro"/>
</dbReference>
<evidence type="ECO:0000256" key="1">
    <source>
        <dbReference type="ARBA" id="ARBA00001946"/>
    </source>
</evidence>
<comment type="cofactor">
    <cofactor evidence="1">
        <name>Mg(2+)</name>
        <dbReference type="ChEBI" id="CHEBI:18420"/>
    </cofactor>
</comment>
<comment type="similarity">
    <text evidence="2 5">Belongs to the FPP/GGPP synthase family.</text>
</comment>
<dbReference type="EMBL" id="JAINDJ010000007">
    <property type="protein sequence ID" value="KAG9441798.1"/>
    <property type="molecule type" value="Genomic_DNA"/>
</dbReference>
<evidence type="ECO:0000313" key="7">
    <source>
        <dbReference type="EMBL" id="KAG9441798.1"/>
    </source>
</evidence>
<dbReference type="Pfam" id="PF00348">
    <property type="entry name" value="polyprenyl_synt"/>
    <property type="match status" value="1"/>
</dbReference>
<dbReference type="PANTHER" id="PTHR43281">
    <property type="entry name" value="FARNESYL DIPHOSPHATE SYNTHASE"/>
    <property type="match status" value="1"/>
</dbReference>
<dbReference type="Gene3D" id="1.10.600.10">
    <property type="entry name" value="Farnesyl Diphosphate Synthase"/>
    <property type="match status" value="1"/>
</dbReference>
<dbReference type="CDD" id="cd00685">
    <property type="entry name" value="Trans_IPPS_HT"/>
    <property type="match status" value="1"/>
</dbReference>
<dbReference type="GO" id="GO:0005737">
    <property type="term" value="C:cytoplasm"/>
    <property type="evidence" value="ECO:0007669"/>
    <property type="project" value="UniProtKB-ARBA"/>
</dbReference>
<gene>
    <name evidence="7" type="ORF">H6P81_017652</name>
</gene>
<evidence type="ECO:0000256" key="3">
    <source>
        <dbReference type="ARBA" id="ARBA00022723"/>
    </source>
</evidence>
<keyword evidence="8" id="KW-1185">Reference proteome</keyword>
<evidence type="ECO:0000256" key="2">
    <source>
        <dbReference type="ARBA" id="ARBA00006706"/>
    </source>
</evidence>
<feature type="compositionally biased region" description="Low complexity" evidence="6">
    <location>
        <begin position="26"/>
        <end position="36"/>
    </location>
</feature>
<name>A0AAV7E326_ARIFI</name>
<evidence type="ECO:0000256" key="6">
    <source>
        <dbReference type="SAM" id="MobiDB-lite"/>
    </source>
</evidence>
<dbReference type="SFLD" id="SFLDS00005">
    <property type="entry name" value="Isoprenoid_Synthase_Type_I"/>
    <property type="match status" value="1"/>
</dbReference>
<dbReference type="Proteomes" id="UP000825729">
    <property type="component" value="Unassembled WGS sequence"/>
</dbReference>
<dbReference type="SUPFAM" id="SSF48576">
    <property type="entry name" value="Terpenoid synthases"/>
    <property type="match status" value="1"/>
</dbReference>
<sequence length="412" mass="44887">MGFAVVHFSPRIVGVGGRRRGGRGGPAPRCAASSSSPPKPPSQVAVGERTKPFDLRSYWTSLIGEINAQLSDAIPVRYPAVIFESMRYSVLSKGAKRAAPVMCVAACELLGGDRAAAFPTACALEMVHVASLIHDDIPCMDDDPARRGSPSNHAVYGVDMAVLAGDALFPLAFRHITTRTPPHLVPADRLLRVVAEIARTVGSSGMAAGQFLDLAEPNGGDLDFVMEKKFGEMGQCSAVCGALLAGAGEEHVERLRRYGRAVGVLYEVVDDIREAEAEGIKRPKGSSYVGVYGLDRAREAAEDLKRRARLELEGFDIYGDKMTKDFVGSERLSHLRPEILPQGQTSDHVLDCQKEKSLRARFFFGWTNIPSTCPAQSPALRYQLIRTFIEHALECKYNKVQQCHYICSGIRV</sequence>
<keyword evidence="3" id="KW-0479">Metal-binding</keyword>
<dbReference type="PANTHER" id="PTHR43281:SF5">
    <property type="entry name" value="HETERODIMERIC GERANYLGERANYL PYROPHOSPHATE SYNTHASE SMALL SUBUNIT, CHLOROPLASTIC"/>
    <property type="match status" value="1"/>
</dbReference>
<dbReference type="InterPro" id="IPR008949">
    <property type="entry name" value="Isoprenoid_synthase_dom_sf"/>
</dbReference>
<dbReference type="FunFam" id="1.10.600.10:FF:000001">
    <property type="entry name" value="Geranylgeranyl diphosphate synthase"/>
    <property type="match status" value="1"/>
</dbReference>
<keyword evidence="5" id="KW-0808">Transferase</keyword>
<evidence type="ECO:0000256" key="4">
    <source>
        <dbReference type="ARBA" id="ARBA00022842"/>
    </source>
</evidence>
<reference evidence="7 8" key="1">
    <citation type="submission" date="2021-07" db="EMBL/GenBank/DDBJ databases">
        <title>The Aristolochia fimbriata genome: insights into angiosperm evolution, floral development and chemical biosynthesis.</title>
        <authorList>
            <person name="Jiao Y."/>
        </authorList>
    </citation>
    <scope>NUCLEOTIDE SEQUENCE [LARGE SCALE GENOMIC DNA]</scope>
    <source>
        <strain evidence="7">IBCAS-2021</strain>
        <tissue evidence="7">Leaf</tissue>
    </source>
</reference>
<organism evidence="7 8">
    <name type="scientific">Aristolochia fimbriata</name>
    <name type="common">White veined hardy Dutchman's pipe vine</name>
    <dbReference type="NCBI Taxonomy" id="158543"/>
    <lineage>
        <taxon>Eukaryota</taxon>
        <taxon>Viridiplantae</taxon>
        <taxon>Streptophyta</taxon>
        <taxon>Embryophyta</taxon>
        <taxon>Tracheophyta</taxon>
        <taxon>Spermatophyta</taxon>
        <taxon>Magnoliopsida</taxon>
        <taxon>Magnoliidae</taxon>
        <taxon>Piperales</taxon>
        <taxon>Aristolochiaceae</taxon>
        <taxon>Aristolochia</taxon>
    </lineage>
</organism>
<evidence type="ECO:0000256" key="5">
    <source>
        <dbReference type="RuleBase" id="RU004466"/>
    </source>
</evidence>
<comment type="caution">
    <text evidence="7">The sequence shown here is derived from an EMBL/GenBank/DDBJ whole genome shotgun (WGS) entry which is preliminary data.</text>
</comment>
<protein>
    <submittedName>
        <fullName evidence="7">Uncharacterized protein</fullName>
    </submittedName>
</protein>
<proteinExistence type="inferred from homology"/>
<dbReference type="AlphaFoldDB" id="A0AAV7E326"/>
<dbReference type="GO" id="GO:0008299">
    <property type="term" value="P:isoprenoid biosynthetic process"/>
    <property type="evidence" value="ECO:0007669"/>
    <property type="project" value="InterPro"/>
</dbReference>
<accession>A0AAV7E326</accession>